<dbReference type="Proteomes" id="UP000494365">
    <property type="component" value="Unassembled WGS sequence"/>
</dbReference>
<accession>A0A6S7BD36</accession>
<proteinExistence type="predicted"/>
<dbReference type="AlphaFoldDB" id="A0A6S7BD36"/>
<name>A0A6S7BD36_9BURK</name>
<evidence type="ECO:0000313" key="3">
    <source>
        <dbReference type="Proteomes" id="UP000494365"/>
    </source>
</evidence>
<sequence>MIRMLIPVLDRRGAAEAARFAAFMFLERCVTEVELLEVLEPIDQGRAAAFHTRSSLVRLEKQAMLDALIDARAILEEAGVPYKWKRVFGSRIKAIAAYAATTQPDVMVIDASHMGFFRRLLTLAGLSTRTVTPVTMVH</sequence>
<organism evidence="2 3">
    <name type="scientific">Paraburkholderia ultramafica</name>
    <dbReference type="NCBI Taxonomy" id="1544867"/>
    <lineage>
        <taxon>Bacteria</taxon>
        <taxon>Pseudomonadati</taxon>
        <taxon>Pseudomonadota</taxon>
        <taxon>Betaproteobacteria</taxon>
        <taxon>Burkholderiales</taxon>
        <taxon>Burkholderiaceae</taxon>
        <taxon>Paraburkholderia</taxon>
    </lineage>
</organism>
<dbReference type="Pfam" id="PF00582">
    <property type="entry name" value="Usp"/>
    <property type="match status" value="1"/>
</dbReference>
<gene>
    <name evidence="2" type="ORF">LMG28614_04320</name>
</gene>
<dbReference type="SUPFAM" id="SSF52402">
    <property type="entry name" value="Adenine nucleotide alpha hydrolases-like"/>
    <property type="match status" value="1"/>
</dbReference>
<dbReference type="EMBL" id="CADIKK010000020">
    <property type="protein sequence ID" value="CAB3796210.1"/>
    <property type="molecule type" value="Genomic_DNA"/>
</dbReference>
<dbReference type="InterPro" id="IPR006016">
    <property type="entry name" value="UspA"/>
</dbReference>
<dbReference type="InterPro" id="IPR014729">
    <property type="entry name" value="Rossmann-like_a/b/a_fold"/>
</dbReference>
<dbReference type="RefSeq" id="WP_175151433.1">
    <property type="nucleotide sequence ID" value="NZ_CADIKK010000020.1"/>
</dbReference>
<evidence type="ECO:0000259" key="1">
    <source>
        <dbReference type="Pfam" id="PF00582"/>
    </source>
</evidence>
<reference evidence="2 3" key="1">
    <citation type="submission" date="2020-04" db="EMBL/GenBank/DDBJ databases">
        <authorList>
            <person name="De Canck E."/>
        </authorList>
    </citation>
    <scope>NUCLEOTIDE SEQUENCE [LARGE SCALE GENOMIC DNA]</scope>
    <source>
        <strain evidence="2 3">LMG 28614</strain>
    </source>
</reference>
<dbReference type="Gene3D" id="3.40.50.620">
    <property type="entry name" value="HUPs"/>
    <property type="match status" value="1"/>
</dbReference>
<keyword evidence="3" id="KW-1185">Reference proteome</keyword>
<feature type="domain" description="UspA" evidence="1">
    <location>
        <begin position="3"/>
        <end position="121"/>
    </location>
</feature>
<protein>
    <recommendedName>
        <fullName evidence="1">UspA domain-containing protein</fullName>
    </recommendedName>
</protein>
<evidence type="ECO:0000313" key="2">
    <source>
        <dbReference type="EMBL" id="CAB3796210.1"/>
    </source>
</evidence>